<dbReference type="OrthoDB" id="5985347at2759"/>
<name>A0A6J8BDX4_MYTCO</name>
<evidence type="ECO:0000313" key="2">
    <source>
        <dbReference type="Proteomes" id="UP000507470"/>
    </source>
</evidence>
<evidence type="ECO:0000313" key="1">
    <source>
        <dbReference type="EMBL" id="CAC5382138.1"/>
    </source>
</evidence>
<keyword evidence="2" id="KW-1185">Reference proteome</keyword>
<dbReference type="AlphaFoldDB" id="A0A6J8BDX4"/>
<gene>
    <name evidence="1" type="ORF">MCOR_17997</name>
</gene>
<organism evidence="1 2">
    <name type="scientific">Mytilus coruscus</name>
    <name type="common">Sea mussel</name>
    <dbReference type="NCBI Taxonomy" id="42192"/>
    <lineage>
        <taxon>Eukaryota</taxon>
        <taxon>Metazoa</taxon>
        <taxon>Spiralia</taxon>
        <taxon>Lophotrochozoa</taxon>
        <taxon>Mollusca</taxon>
        <taxon>Bivalvia</taxon>
        <taxon>Autobranchia</taxon>
        <taxon>Pteriomorphia</taxon>
        <taxon>Mytilida</taxon>
        <taxon>Mytiloidea</taxon>
        <taxon>Mytilidae</taxon>
        <taxon>Mytilinae</taxon>
        <taxon>Mytilus</taxon>
    </lineage>
</organism>
<dbReference type="EMBL" id="CACVKT020003176">
    <property type="protein sequence ID" value="CAC5382138.1"/>
    <property type="molecule type" value="Genomic_DNA"/>
</dbReference>
<dbReference type="Proteomes" id="UP000507470">
    <property type="component" value="Unassembled WGS sequence"/>
</dbReference>
<sequence length="156" mass="18211">MVKGMRNRSLCPLTVDVTGCKFVIWYDNQFVYYSIKHEFTMSSPILYSVFQFKNFRTEIIPGISDHDIAHTEVNKIPAKILQKPREIPLYKKAKWENVEKDLKNVQAKIALLFKENASVEVIWELFCKTTEDSLKRNIPHKTARTKNGCPRYPSTN</sequence>
<proteinExistence type="predicted"/>
<protein>
    <submittedName>
        <fullName evidence="1">Uncharacterized protein</fullName>
    </submittedName>
</protein>
<reference evidence="1 2" key="1">
    <citation type="submission" date="2020-06" db="EMBL/GenBank/DDBJ databases">
        <authorList>
            <person name="Li R."/>
            <person name="Bekaert M."/>
        </authorList>
    </citation>
    <scope>NUCLEOTIDE SEQUENCE [LARGE SCALE GENOMIC DNA]</scope>
    <source>
        <strain evidence="2">wild</strain>
    </source>
</reference>
<accession>A0A6J8BDX4</accession>